<dbReference type="EMBL" id="KQ964259">
    <property type="protein sequence ID" value="KXJ88203.1"/>
    <property type="molecule type" value="Genomic_DNA"/>
</dbReference>
<dbReference type="Gene3D" id="3.40.390.10">
    <property type="entry name" value="Collagenase (Catalytic Domain)"/>
    <property type="match status" value="1"/>
</dbReference>
<dbReference type="InParanoid" id="A0A136ITJ4"/>
<organism evidence="7 8">
    <name type="scientific">Microdochium bolleyi</name>
    <dbReference type="NCBI Taxonomy" id="196109"/>
    <lineage>
        <taxon>Eukaryota</taxon>
        <taxon>Fungi</taxon>
        <taxon>Dikarya</taxon>
        <taxon>Ascomycota</taxon>
        <taxon>Pezizomycotina</taxon>
        <taxon>Sordariomycetes</taxon>
        <taxon>Xylariomycetidae</taxon>
        <taxon>Xylariales</taxon>
        <taxon>Microdochiaceae</taxon>
        <taxon>Microdochium</taxon>
    </lineage>
</organism>
<dbReference type="AlphaFoldDB" id="A0A136ITJ4"/>
<dbReference type="GO" id="GO:0008270">
    <property type="term" value="F:zinc ion binding"/>
    <property type="evidence" value="ECO:0007669"/>
    <property type="project" value="InterPro"/>
</dbReference>
<dbReference type="Pfam" id="PF00413">
    <property type="entry name" value="Peptidase_M10"/>
    <property type="match status" value="1"/>
</dbReference>
<evidence type="ECO:0000256" key="5">
    <source>
        <dbReference type="SAM" id="MobiDB-lite"/>
    </source>
</evidence>
<gene>
    <name evidence="7" type="ORF">Micbo1qcDRAFT_214879</name>
</gene>
<keyword evidence="8" id="KW-1185">Reference proteome</keyword>
<evidence type="ECO:0000256" key="4">
    <source>
        <dbReference type="ARBA" id="ARBA00022833"/>
    </source>
</evidence>
<evidence type="ECO:0000256" key="2">
    <source>
        <dbReference type="ARBA" id="ARBA00022723"/>
    </source>
</evidence>
<accession>A0A136ITJ4</accession>
<keyword evidence="1" id="KW-0645">Protease</keyword>
<proteinExistence type="predicted"/>
<name>A0A136ITJ4_9PEZI</name>
<dbReference type="SMART" id="SM00235">
    <property type="entry name" value="ZnMc"/>
    <property type="match status" value="1"/>
</dbReference>
<protein>
    <recommendedName>
        <fullName evidence="6">Peptidase metallopeptidase domain-containing protein</fullName>
    </recommendedName>
</protein>
<evidence type="ECO:0000313" key="7">
    <source>
        <dbReference type="EMBL" id="KXJ88203.1"/>
    </source>
</evidence>
<dbReference type="Proteomes" id="UP000070501">
    <property type="component" value="Unassembled WGS sequence"/>
</dbReference>
<dbReference type="SUPFAM" id="SSF55486">
    <property type="entry name" value="Metalloproteases ('zincins'), catalytic domain"/>
    <property type="match status" value="1"/>
</dbReference>
<dbReference type="InterPro" id="IPR024079">
    <property type="entry name" value="MetalloPept_cat_dom_sf"/>
</dbReference>
<keyword evidence="3" id="KW-0378">Hydrolase</keyword>
<reference evidence="8" key="1">
    <citation type="submission" date="2016-02" db="EMBL/GenBank/DDBJ databases">
        <title>Draft genome sequence of Microdochium bolleyi, a fungal endophyte of beachgrass.</title>
        <authorList>
            <consortium name="DOE Joint Genome Institute"/>
            <person name="David A.S."/>
            <person name="May G."/>
            <person name="Haridas S."/>
            <person name="Lim J."/>
            <person name="Wang M."/>
            <person name="Labutti K."/>
            <person name="Lipzen A."/>
            <person name="Barry K."/>
            <person name="Grigoriev I.V."/>
        </authorList>
    </citation>
    <scope>NUCLEOTIDE SEQUENCE [LARGE SCALE GENOMIC DNA]</scope>
    <source>
        <strain evidence="8">J235TASD1</strain>
    </source>
</reference>
<keyword evidence="4" id="KW-0862">Zinc</keyword>
<feature type="domain" description="Peptidase metallopeptidase" evidence="6">
    <location>
        <begin position="80"/>
        <end position="249"/>
    </location>
</feature>
<evidence type="ECO:0000256" key="1">
    <source>
        <dbReference type="ARBA" id="ARBA00022670"/>
    </source>
</evidence>
<evidence type="ECO:0000259" key="6">
    <source>
        <dbReference type="SMART" id="SM00235"/>
    </source>
</evidence>
<dbReference type="GO" id="GO:0031012">
    <property type="term" value="C:extracellular matrix"/>
    <property type="evidence" value="ECO:0007669"/>
    <property type="project" value="InterPro"/>
</dbReference>
<dbReference type="GO" id="GO:0006508">
    <property type="term" value="P:proteolysis"/>
    <property type="evidence" value="ECO:0007669"/>
    <property type="project" value="UniProtKB-KW"/>
</dbReference>
<dbReference type="OrthoDB" id="406838at2759"/>
<keyword evidence="2" id="KW-0479">Metal-binding</keyword>
<dbReference type="InterPro" id="IPR006026">
    <property type="entry name" value="Peptidase_Metallo"/>
</dbReference>
<feature type="region of interest" description="Disordered" evidence="5">
    <location>
        <begin position="250"/>
        <end position="271"/>
    </location>
</feature>
<dbReference type="InterPro" id="IPR001818">
    <property type="entry name" value="Pept_M10_metallopeptidase"/>
</dbReference>
<sequence length="271" mass="29945">MDFDGPSTKEILLDAVEQTVGSSYLDTVEPQAGPDSNTGADLPSNIELPVCVTQRPIPPALRAAQAKNGMHDIVVGFDGEVPRWVPGSVIKWAAWRQGFASQDDADYAAAQLLMATEAWNNADIGVTFEWVALAKDATFVLTHGGADGRTLASAFFPNKNDLNYMFVYTYGFNREWKPNMWKVFTHELGHVLGLRHEFAIGDVPSTMSAEGDSAVRIDAPDAMSVMNYRKEPPEIQQSDIDSTRKFYQMREDANGNPPRIGQTEIVDYTPR</sequence>
<evidence type="ECO:0000256" key="3">
    <source>
        <dbReference type="ARBA" id="ARBA00022801"/>
    </source>
</evidence>
<evidence type="ECO:0000313" key="8">
    <source>
        <dbReference type="Proteomes" id="UP000070501"/>
    </source>
</evidence>
<dbReference type="STRING" id="196109.A0A136ITJ4"/>
<dbReference type="GO" id="GO:0004222">
    <property type="term" value="F:metalloendopeptidase activity"/>
    <property type="evidence" value="ECO:0007669"/>
    <property type="project" value="InterPro"/>
</dbReference>